<name>A0A2P2PY18_RHIMU</name>
<feature type="transmembrane region" description="Helical" evidence="1">
    <location>
        <begin position="41"/>
        <end position="60"/>
    </location>
</feature>
<evidence type="ECO:0000313" key="2">
    <source>
        <dbReference type="EMBL" id="MBX59622.1"/>
    </source>
</evidence>
<accession>A0A2P2PY18</accession>
<keyword evidence="1" id="KW-0812">Transmembrane</keyword>
<dbReference type="AlphaFoldDB" id="A0A2P2PY18"/>
<proteinExistence type="predicted"/>
<dbReference type="EMBL" id="GGEC01079138">
    <property type="protein sequence ID" value="MBX59622.1"/>
    <property type="molecule type" value="Transcribed_RNA"/>
</dbReference>
<keyword evidence="1" id="KW-1133">Transmembrane helix</keyword>
<sequence length="85" mass="9947">MMITMSISSHLDHLFVVQCSSSCVKFKCIAFFSYVCCCHKLWHCVIFVACYIFSSLTFVVPKSFLFLTLQDSYCCLYQFLMFTFI</sequence>
<organism evidence="2">
    <name type="scientific">Rhizophora mucronata</name>
    <name type="common">Asiatic mangrove</name>
    <dbReference type="NCBI Taxonomy" id="61149"/>
    <lineage>
        <taxon>Eukaryota</taxon>
        <taxon>Viridiplantae</taxon>
        <taxon>Streptophyta</taxon>
        <taxon>Embryophyta</taxon>
        <taxon>Tracheophyta</taxon>
        <taxon>Spermatophyta</taxon>
        <taxon>Magnoliopsida</taxon>
        <taxon>eudicotyledons</taxon>
        <taxon>Gunneridae</taxon>
        <taxon>Pentapetalae</taxon>
        <taxon>rosids</taxon>
        <taxon>fabids</taxon>
        <taxon>Malpighiales</taxon>
        <taxon>Rhizophoraceae</taxon>
        <taxon>Rhizophora</taxon>
    </lineage>
</organism>
<keyword evidence="1" id="KW-0472">Membrane</keyword>
<evidence type="ECO:0000256" key="1">
    <source>
        <dbReference type="SAM" id="Phobius"/>
    </source>
</evidence>
<reference evidence="2" key="1">
    <citation type="submission" date="2018-02" db="EMBL/GenBank/DDBJ databases">
        <title>Rhizophora mucronata_Transcriptome.</title>
        <authorList>
            <person name="Meera S.P."/>
            <person name="Sreeshan A."/>
            <person name="Augustine A."/>
        </authorList>
    </citation>
    <scope>NUCLEOTIDE SEQUENCE</scope>
    <source>
        <tissue evidence="2">Leaf</tissue>
    </source>
</reference>
<protein>
    <submittedName>
        <fullName evidence="2">Uncharacterized protein</fullName>
    </submittedName>
</protein>